<gene>
    <name evidence="1" type="ORF">CROST_011430</name>
</gene>
<dbReference type="KEGG" id="crw:CROST_011430"/>
<organism evidence="1 2">
    <name type="scientific">Clostridium felsineum</name>
    <dbReference type="NCBI Taxonomy" id="36839"/>
    <lineage>
        <taxon>Bacteria</taxon>
        <taxon>Bacillati</taxon>
        <taxon>Bacillota</taxon>
        <taxon>Clostridia</taxon>
        <taxon>Eubacteriales</taxon>
        <taxon>Clostridiaceae</taxon>
        <taxon>Clostridium</taxon>
    </lineage>
</organism>
<proteinExistence type="predicted"/>
<keyword evidence="2" id="KW-1185">Reference proteome</keyword>
<evidence type="ECO:0000313" key="1">
    <source>
        <dbReference type="EMBL" id="URZ10434.1"/>
    </source>
</evidence>
<dbReference type="Proteomes" id="UP000190951">
    <property type="component" value="Chromosome"/>
</dbReference>
<dbReference type="EMBL" id="CP096983">
    <property type="protein sequence ID" value="URZ10434.1"/>
    <property type="molecule type" value="Genomic_DNA"/>
</dbReference>
<name>A0A1S8LUX3_9CLOT</name>
<dbReference type="RefSeq" id="WP_077835123.1">
    <property type="nucleotide sequence ID" value="NZ_CP096983.1"/>
</dbReference>
<dbReference type="AlphaFoldDB" id="A0A1S8LUX3"/>
<reference evidence="1 2" key="1">
    <citation type="submission" date="2022-04" db="EMBL/GenBank/DDBJ databases">
        <title>Genome sequence of C. roseum typestrain.</title>
        <authorList>
            <person name="Poehlein A."/>
            <person name="Schoch T."/>
            <person name="Duerre P."/>
            <person name="Daniel R."/>
        </authorList>
    </citation>
    <scope>NUCLEOTIDE SEQUENCE [LARGE SCALE GENOMIC DNA]</scope>
    <source>
        <strain evidence="1 2">DSM 7320</strain>
    </source>
</reference>
<protein>
    <submittedName>
        <fullName evidence="1">Uncharacterized protein</fullName>
    </submittedName>
</protein>
<sequence length="216" mass="24974">MFFYAYILMLLLAVLLCINLFIDSSKCPIKIRRILRGLLLVLMARYAVLITMCLKKSIMYIYFMRPIVLLDILSIPLLILLMIFVFTRSTKFNFVYALVSSIAFLSLYIVLSFKALQVAIPFYSYSFGYLINFNNYSVIISAVRIIVLIFMLILCGLFFTKNNIRRTGFSFLMIAILVIIVENIAIIVMPKVIPEYLLGEIVLLLCLGYMEKLFKN</sequence>
<dbReference type="STRING" id="84029.CROST_05640"/>
<accession>A0A1S8LUX3</accession>
<evidence type="ECO:0000313" key="2">
    <source>
        <dbReference type="Proteomes" id="UP000190951"/>
    </source>
</evidence>